<name>A0A8H7QI30_9FUNG</name>
<comment type="caution">
    <text evidence="1">The sequence shown here is derived from an EMBL/GenBank/DDBJ whole genome shotgun (WGS) entry which is preliminary data.</text>
</comment>
<gene>
    <name evidence="1" type="ORF">INT47_006472</name>
</gene>
<proteinExistence type="predicted"/>
<keyword evidence="2" id="KW-1185">Reference proteome</keyword>
<dbReference type="EMBL" id="JAEPRD010000342">
    <property type="protein sequence ID" value="KAG2191881.1"/>
    <property type="molecule type" value="Genomic_DNA"/>
</dbReference>
<organism evidence="1 2">
    <name type="scientific">Mucor saturninus</name>
    <dbReference type="NCBI Taxonomy" id="64648"/>
    <lineage>
        <taxon>Eukaryota</taxon>
        <taxon>Fungi</taxon>
        <taxon>Fungi incertae sedis</taxon>
        <taxon>Mucoromycota</taxon>
        <taxon>Mucoromycotina</taxon>
        <taxon>Mucoromycetes</taxon>
        <taxon>Mucorales</taxon>
        <taxon>Mucorineae</taxon>
        <taxon>Mucoraceae</taxon>
        <taxon>Mucor</taxon>
    </lineage>
</organism>
<dbReference type="Proteomes" id="UP000603453">
    <property type="component" value="Unassembled WGS sequence"/>
</dbReference>
<reference evidence="1" key="1">
    <citation type="submission" date="2020-12" db="EMBL/GenBank/DDBJ databases">
        <title>Metabolic potential, ecology and presence of endohyphal bacteria is reflected in genomic diversity of Mucoromycotina.</title>
        <authorList>
            <person name="Muszewska A."/>
            <person name="Okrasinska A."/>
            <person name="Steczkiewicz K."/>
            <person name="Drgas O."/>
            <person name="Orlowska M."/>
            <person name="Perlinska-Lenart U."/>
            <person name="Aleksandrzak-Piekarczyk T."/>
            <person name="Szatraj K."/>
            <person name="Zielenkiewicz U."/>
            <person name="Pilsyk S."/>
            <person name="Malc E."/>
            <person name="Mieczkowski P."/>
            <person name="Kruszewska J.S."/>
            <person name="Biernat P."/>
            <person name="Pawlowska J."/>
        </authorList>
    </citation>
    <scope>NUCLEOTIDE SEQUENCE</scope>
    <source>
        <strain evidence="1">WA0000017839</strain>
    </source>
</reference>
<evidence type="ECO:0000313" key="1">
    <source>
        <dbReference type="EMBL" id="KAG2191881.1"/>
    </source>
</evidence>
<dbReference type="OrthoDB" id="2278185at2759"/>
<accession>A0A8H7QI30</accession>
<protein>
    <submittedName>
        <fullName evidence="1">Uncharacterized protein</fullName>
    </submittedName>
</protein>
<evidence type="ECO:0000313" key="2">
    <source>
        <dbReference type="Proteomes" id="UP000603453"/>
    </source>
</evidence>
<dbReference type="AlphaFoldDB" id="A0A8H7QI30"/>
<sequence>MEFPAVSTYKGGVSKTVRDLLRPCIQNSVGPKRFPKILFELDHIRHDCLELQYLISTFRKKNGVARYFSRSSPELFSLFENQNQYADYVPTETYFRTLYTAMIATLRSKIDKHMMLLDRKFLDGDHSFKFPKHMAKIEDTSVFTGLYTVTNGCEEIVQQVLAPSKALSYLRYSFQKMREAYSLYGHGMPIVFFTDNVKGDKNFLESIFYSLKKQVQPRSNMELLSTDENKTL</sequence>